<organism evidence="1">
    <name type="scientific">bioreactor metagenome</name>
    <dbReference type="NCBI Taxonomy" id="1076179"/>
    <lineage>
        <taxon>unclassified sequences</taxon>
        <taxon>metagenomes</taxon>
        <taxon>ecological metagenomes</taxon>
    </lineage>
</organism>
<comment type="caution">
    <text evidence="1">The sequence shown here is derived from an EMBL/GenBank/DDBJ whole genome shotgun (WGS) entry which is preliminary data.</text>
</comment>
<name>A0A645IR16_9ZZZZ</name>
<dbReference type="AlphaFoldDB" id="A0A645IR16"/>
<gene>
    <name evidence="1" type="ORF">SDC9_197345</name>
</gene>
<protein>
    <submittedName>
        <fullName evidence="1">Uncharacterized protein</fullName>
    </submittedName>
</protein>
<accession>A0A645IR16</accession>
<sequence length="67" mass="7543">MAIQDEMFKLIEQEINQTIEAGKERVLVNNEKAKQVARMLTSLSTDIADAESLTNQYIANIKNICNS</sequence>
<dbReference type="EMBL" id="VSSQ01113221">
    <property type="protein sequence ID" value="MPN49723.1"/>
    <property type="molecule type" value="Genomic_DNA"/>
</dbReference>
<proteinExistence type="predicted"/>
<reference evidence="1" key="1">
    <citation type="submission" date="2019-08" db="EMBL/GenBank/DDBJ databases">
        <authorList>
            <person name="Kucharzyk K."/>
            <person name="Murdoch R.W."/>
            <person name="Higgins S."/>
            <person name="Loffler F."/>
        </authorList>
    </citation>
    <scope>NUCLEOTIDE SEQUENCE</scope>
</reference>
<evidence type="ECO:0000313" key="1">
    <source>
        <dbReference type="EMBL" id="MPN49723.1"/>
    </source>
</evidence>